<dbReference type="InterPro" id="IPR017871">
    <property type="entry name" value="ABC_transporter-like_CS"/>
</dbReference>
<dbReference type="InterPro" id="IPR036640">
    <property type="entry name" value="ABC1_TM_sf"/>
</dbReference>
<feature type="transmembrane region" description="Helical" evidence="5">
    <location>
        <begin position="164"/>
        <end position="186"/>
    </location>
</feature>
<evidence type="ECO:0000313" key="8">
    <source>
        <dbReference type="EMBL" id="GLU49521.1"/>
    </source>
</evidence>
<dbReference type="GO" id="GO:0015421">
    <property type="term" value="F:ABC-type oligopeptide transporter activity"/>
    <property type="evidence" value="ECO:0007669"/>
    <property type="project" value="TreeGrafter"/>
</dbReference>
<dbReference type="InterPro" id="IPR027417">
    <property type="entry name" value="P-loop_NTPase"/>
</dbReference>
<evidence type="ECO:0000313" key="9">
    <source>
        <dbReference type="Proteomes" id="UP001165092"/>
    </source>
</evidence>
<dbReference type="Proteomes" id="UP001165092">
    <property type="component" value="Unassembled WGS sequence"/>
</dbReference>
<dbReference type="Gene3D" id="1.20.1560.10">
    <property type="entry name" value="ABC transporter type 1, transmembrane domain"/>
    <property type="match status" value="1"/>
</dbReference>
<dbReference type="GO" id="GO:0005886">
    <property type="term" value="C:plasma membrane"/>
    <property type="evidence" value="ECO:0007669"/>
    <property type="project" value="UniProtKB-SubCell"/>
</dbReference>
<evidence type="ECO:0000259" key="6">
    <source>
        <dbReference type="PROSITE" id="PS50893"/>
    </source>
</evidence>
<dbReference type="GO" id="GO:0016887">
    <property type="term" value="F:ATP hydrolysis activity"/>
    <property type="evidence" value="ECO:0007669"/>
    <property type="project" value="InterPro"/>
</dbReference>
<dbReference type="InterPro" id="IPR003439">
    <property type="entry name" value="ABC_transporter-like_ATP-bd"/>
</dbReference>
<dbReference type="InterPro" id="IPR039421">
    <property type="entry name" value="Type_1_exporter"/>
</dbReference>
<comment type="subcellular location">
    <subcellularLocation>
        <location evidence="1">Cell membrane</location>
        <topology evidence="1">Multi-pass membrane protein</topology>
    </subcellularLocation>
</comment>
<dbReference type="EMBL" id="BSQG01000007">
    <property type="protein sequence ID" value="GLU49521.1"/>
    <property type="molecule type" value="Genomic_DNA"/>
</dbReference>
<dbReference type="RefSeq" id="WP_285761068.1">
    <property type="nucleotide sequence ID" value="NZ_BSQG01000007.1"/>
</dbReference>
<feature type="transmembrane region" description="Helical" evidence="5">
    <location>
        <begin position="60"/>
        <end position="81"/>
    </location>
</feature>
<dbReference type="PANTHER" id="PTHR43394:SF1">
    <property type="entry name" value="ATP-BINDING CASSETTE SUB-FAMILY B MEMBER 10, MITOCHONDRIAL"/>
    <property type="match status" value="1"/>
</dbReference>
<dbReference type="PANTHER" id="PTHR43394">
    <property type="entry name" value="ATP-DEPENDENT PERMEASE MDL1, MITOCHONDRIAL"/>
    <property type="match status" value="1"/>
</dbReference>
<sequence>MSVDARPPGGGGRLLRRALARNRGRLAVGVTGASGHQAAEAMVPVAIGLIIDRAVATGDLFALALSLVGLVVLFTFLTMAWRFGARSLVAAIQREAHLLRVEAAGRMVDPRRQQTGKLSGELLSIATSDADRMSRLLHFVPAFVSGLVALAVAAVALLRIDTALGLAVLVGVPLLVVAVQLLGPLLTRRAALQQAATAETTALATDLIRGISALRGIGAEHNAALRYRDSSGAALRSTLRAAAPTGAYHGATIAGGGLLLAGVAALAGWAALQGRISIGELVAVVGLAQFITEPVRELGLCGQGIALCRASARRLAMVFDAGFRLAPGELDVKGTGRVELRGVHYRSLRGIDLELQPGEMLGVVSYDPADAQALAALLAGRVPPREREGEILFDGVPLERISLDAARRAVLVEPHEVDLFEGSLRSNVLVGAPESTEDALDSALRASAGNEAVSAHPDGLDHRITDRGTVLSGGQRQRLGLARALVARPSVLVLDEPTTAVDAMTEESIAEGLRLARHGAEADAAYGTIVLTSSPALLARADRVLVVAGGAVVGEGTHAELAGDPDYRKAVLR</sequence>
<accession>A0A9W6P9M2</accession>
<evidence type="ECO:0000256" key="5">
    <source>
        <dbReference type="SAM" id="Phobius"/>
    </source>
</evidence>
<name>A0A9W6P9M2_9ACTN</name>
<keyword evidence="4 5" id="KW-0472">Membrane</keyword>
<evidence type="ECO:0000259" key="7">
    <source>
        <dbReference type="PROSITE" id="PS50929"/>
    </source>
</evidence>
<dbReference type="Pfam" id="PF00664">
    <property type="entry name" value="ABC_membrane"/>
    <property type="match status" value="1"/>
</dbReference>
<dbReference type="PROSITE" id="PS50893">
    <property type="entry name" value="ABC_TRANSPORTER_2"/>
    <property type="match status" value="1"/>
</dbReference>
<dbReference type="PROSITE" id="PS50929">
    <property type="entry name" value="ABC_TM1F"/>
    <property type="match status" value="1"/>
</dbReference>
<organism evidence="8 9">
    <name type="scientific">Nocardiopsis ansamitocini</name>
    <dbReference type="NCBI Taxonomy" id="1670832"/>
    <lineage>
        <taxon>Bacteria</taxon>
        <taxon>Bacillati</taxon>
        <taxon>Actinomycetota</taxon>
        <taxon>Actinomycetes</taxon>
        <taxon>Streptosporangiales</taxon>
        <taxon>Nocardiopsidaceae</taxon>
        <taxon>Nocardiopsis</taxon>
    </lineage>
</organism>
<dbReference type="Gene3D" id="3.40.50.300">
    <property type="entry name" value="P-loop containing nucleotide triphosphate hydrolases"/>
    <property type="match status" value="1"/>
</dbReference>
<comment type="caution">
    <text evidence="8">The sequence shown here is derived from an EMBL/GenBank/DDBJ whole genome shotgun (WGS) entry which is preliminary data.</text>
</comment>
<dbReference type="PROSITE" id="PS00211">
    <property type="entry name" value="ABC_TRANSPORTER_1"/>
    <property type="match status" value="1"/>
</dbReference>
<dbReference type="AlphaFoldDB" id="A0A9W6P9M2"/>
<feature type="transmembrane region" description="Helical" evidence="5">
    <location>
        <begin position="136"/>
        <end position="158"/>
    </location>
</feature>
<feature type="transmembrane region" description="Helical" evidence="5">
    <location>
        <begin position="246"/>
        <end position="272"/>
    </location>
</feature>
<feature type="domain" description="ABC transporter" evidence="6">
    <location>
        <begin position="330"/>
        <end position="573"/>
    </location>
</feature>
<keyword evidence="9" id="KW-1185">Reference proteome</keyword>
<dbReference type="SUPFAM" id="SSF52540">
    <property type="entry name" value="P-loop containing nucleoside triphosphate hydrolases"/>
    <property type="match status" value="1"/>
</dbReference>
<proteinExistence type="predicted"/>
<evidence type="ECO:0000256" key="1">
    <source>
        <dbReference type="ARBA" id="ARBA00004651"/>
    </source>
</evidence>
<reference evidence="8" key="1">
    <citation type="submission" date="2023-02" db="EMBL/GenBank/DDBJ databases">
        <title>Nocardiopsis ansamitocini NBRC 112285.</title>
        <authorList>
            <person name="Ichikawa N."/>
            <person name="Sato H."/>
            <person name="Tonouchi N."/>
        </authorList>
    </citation>
    <scope>NUCLEOTIDE SEQUENCE</scope>
    <source>
        <strain evidence="8">NBRC 112285</strain>
    </source>
</reference>
<protein>
    <submittedName>
        <fullName evidence="8">ABC transporter permease</fullName>
    </submittedName>
</protein>
<keyword evidence="2 5" id="KW-0812">Transmembrane</keyword>
<dbReference type="SUPFAM" id="SSF90123">
    <property type="entry name" value="ABC transporter transmembrane region"/>
    <property type="match status" value="1"/>
</dbReference>
<evidence type="ECO:0000256" key="4">
    <source>
        <dbReference type="ARBA" id="ARBA00023136"/>
    </source>
</evidence>
<keyword evidence="3 5" id="KW-1133">Transmembrane helix</keyword>
<evidence type="ECO:0000256" key="3">
    <source>
        <dbReference type="ARBA" id="ARBA00022989"/>
    </source>
</evidence>
<feature type="domain" description="ABC transmembrane type-1" evidence="7">
    <location>
        <begin position="27"/>
        <end position="307"/>
    </location>
</feature>
<dbReference type="InterPro" id="IPR011527">
    <property type="entry name" value="ABC1_TM_dom"/>
</dbReference>
<evidence type="ECO:0000256" key="2">
    <source>
        <dbReference type="ARBA" id="ARBA00022692"/>
    </source>
</evidence>
<dbReference type="Pfam" id="PF00005">
    <property type="entry name" value="ABC_tran"/>
    <property type="match status" value="1"/>
</dbReference>
<gene>
    <name evidence="8" type="ORF">Nans01_38720</name>
</gene>
<dbReference type="GO" id="GO:0005524">
    <property type="term" value="F:ATP binding"/>
    <property type="evidence" value="ECO:0007669"/>
    <property type="project" value="InterPro"/>
</dbReference>